<dbReference type="PANTHER" id="PTHR30525">
    <property type="entry name" value="1-DEOXY-D-XYLULOSE 5-PHOSPHATE REDUCTOISOMERASE"/>
    <property type="match status" value="1"/>
</dbReference>
<dbReference type="Proteomes" id="UP000193136">
    <property type="component" value="Unassembled WGS sequence"/>
</dbReference>
<feature type="binding site" evidence="9">
    <location>
        <position position="204"/>
    </location>
    <ligand>
        <name>NADPH</name>
        <dbReference type="ChEBI" id="CHEBI:57783"/>
    </ligand>
</feature>
<evidence type="ECO:0000256" key="6">
    <source>
        <dbReference type="ARBA" id="ARBA00023211"/>
    </source>
</evidence>
<dbReference type="Gene3D" id="1.10.1740.10">
    <property type="match status" value="1"/>
</dbReference>
<evidence type="ECO:0000256" key="8">
    <source>
        <dbReference type="ARBA" id="ARBA00048543"/>
    </source>
</evidence>
<dbReference type="GO" id="GO:0070402">
    <property type="term" value="F:NADPH binding"/>
    <property type="evidence" value="ECO:0007669"/>
    <property type="project" value="InterPro"/>
</dbReference>
<feature type="binding site" evidence="9">
    <location>
        <position position="125"/>
    </location>
    <ligand>
        <name>NADPH</name>
        <dbReference type="ChEBI" id="CHEBI:57783"/>
    </ligand>
</feature>
<feature type="binding site" evidence="9">
    <location>
        <position position="220"/>
    </location>
    <ligand>
        <name>1-deoxy-D-xylulose 5-phosphate</name>
        <dbReference type="ChEBI" id="CHEBI:57792"/>
    </ligand>
</feature>
<feature type="binding site" evidence="9">
    <location>
        <position position="11"/>
    </location>
    <ligand>
        <name>NADPH</name>
        <dbReference type="ChEBI" id="CHEBI:57783"/>
    </ligand>
</feature>
<feature type="binding site" evidence="9">
    <location>
        <position position="14"/>
    </location>
    <ligand>
        <name>NADPH</name>
        <dbReference type="ChEBI" id="CHEBI:57783"/>
    </ligand>
</feature>
<dbReference type="OrthoDB" id="9806546at2"/>
<feature type="binding site" evidence="9">
    <location>
        <position position="217"/>
    </location>
    <ligand>
        <name>1-deoxy-D-xylulose 5-phosphate</name>
        <dbReference type="ChEBI" id="CHEBI:57792"/>
    </ligand>
</feature>
<dbReference type="GO" id="GO:0030604">
    <property type="term" value="F:1-deoxy-D-xylulose-5-phosphate reductoisomerase activity"/>
    <property type="evidence" value="ECO:0007669"/>
    <property type="project" value="UniProtKB-UniRule"/>
</dbReference>
<dbReference type="EMBL" id="NAAD01000011">
    <property type="protein sequence ID" value="ORJ59524.1"/>
    <property type="molecule type" value="Genomic_DNA"/>
</dbReference>
<evidence type="ECO:0000259" key="12">
    <source>
        <dbReference type="Pfam" id="PF13288"/>
    </source>
</evidence>
<feature type="binding site" evidence="9">
    <location>
        <position position="39"/>
    </location>
    <ligand>
        <name>NADPH</name>
        <dbReference type="ChEBI" id="CHEBI:57783"/>
    </ligand>
</feature>
<comment type="similarity">
    <text evidence="2 9">Belongs to the DXR family.</text>
</comment>
<evidence type="ECO:0000256" key="2">
    <source>
        <dbReference type="ARBA" id="ARBA00006825"/>
    </source>
</evidence>
<sequence>MRKGLALLGATGSIGCSTLEIVDAHPDRFRVCSLTGGRNLQRLLEQVRCYRPSLVGVLTARDAEWLRAELRDDAIEVCHGEEGLVRCAAVPGADITVSAIVGAAGLVPTMAAIEAGKDIALANKETLVTAGPLVMAAARRRGVSILPVDSEHSAIFQSLQGQQGNAVRRVILTASGGPFRETCLADLQSVTLAQALNHPNWSMGQKITIDSATMMNKGLEVIEARWLFDLEPRQIDVHIHPQSIIHSMVEYRDGSVIAQLGVPDMKAPIAYALSYPERIELPLAPLDLCRLGQLTFSEPDPKRFGCLGLAYRALELGGTAPAVLNAANEVVVQAFLDGLIGFMEIPKLIASALDRHQVQALDSIDDALQADRWGREQTRQLIEAGEEVAR</sequence>
<evidence type="ECO:0000256" key="1">
    <source>
        <dbReference type="ARBA" id="ARBA00005094"/>
    </source>
</evidence>
<feature type="binding site" evidence="9">
    <location>
        <position position="211"/>
    </location>
    <ligand>
        <name>1-deoxy-D-xylulose 5-phosphate</name>
        <dbReference type="ChEBI" id="CHEBI:57792"/>
    </ligand>
</feature>
<feature type="domain" description="1-deoxy-D-xylulose 5-phosphate reductoisomerase N-terminal" evidence="10">
    <location>
        <begin position="5"/>
        <end position="131"/>
    </location>
</feature>
<feature type="binding site" evidence="9">
    <location>
        <position position="12"/>
    </location>
    <ligand>
        <name>NADPH</name>
        <dbReference type="ChEBI" id="CHEBI:57783"/>
    </ligand>
</feature>
<dbReference type="HAMAP" id="MF_00183">
    <property type="entry name" value="DXP_reductoisom"/>
    <property type="match status" value="1"/>
</dbReference>
<dbReference type="GO" id="GO:0016853">
    <property type="term" value="F:isomerase activity"/>
    <property type="evidence" value="ECO:0007669"/>
    <property type="project" value="UniProtKB-KW"/>
</dbReference>
<dbReference type="UniPathway" id="UPA00056">
    <property type="reaction ID" value="UER00092"/>
</dbReference>
<feature type="binding site" evidence="9">
    <location>
        <position position="151"/>
    </location>
    <ligand>
        <name>1-deoxy-D-xylulose 5-phosphate</name>
        <dbReference type="ChEBI" id="CHEBI:57792"/>
    </ligand>
</feature>
<dbReference type="GO" id="GO:0051484">
    <property type="term" value="P:isopentenyl diphosphate biosynthetic process, methylerythritol 4-phosphate pathway involved in terpenoid biosynthetic process"/>
    <property type="evidence" value="ECO:0007669"/>
    <property type="project" value="TreeGrafter"/>
</dbReference>
<keyword evidence="9" id="KW-0460">Magnesium</keyword>
<feature type="domain" description="1-deoxy-D-xylulose 5-phosphate reductoisomerase C-terminal" evidence="11">
    <location>
        <begin position="145"/>
        <end position="228"/>
    </location>
</feature>
<dbReference type="RefSeq" id="WP_085010568.1">
    <property type="nucleotide sequence ID" value="NZ_NAAD01000011.1"/>
</dbReference>
<dbReference type="FunFam" id="3.40.50.720:FF:000045">
    <property type="entry name" value="1-deoxy-D-xylulose 5-phosphate reductoisomerase"/>
    <property type="match status" value="1"/>
</dbReference>
<feature type="binding site" evidence="9">
    <location>
        <position position="123"/>
    </location>
    <ligand>
        <name>NADPH</name>
        <dbReference type="ChEBI" id="CHEBI:57783"/>
    </ligand>
</feature>
<comment type="catalytic activity">
    <reaction evidence="8">
        <text>2-C-methyl-D-erythritol 4-phosphate + NADP(+) = 1-deoxy-D-xylulose 5-phosphate + NADPH + H(+)</text>
        <dbReference type="Rhea" id="RHEA:13717"/>
        <dbReference type="ChEBI" id="CHEBI:15378"/>
        <dbReference type="ChEBI" id="CHEBI:57783"/>
        <dbReference type="ChEBI" id="CHEBI:57792"/>
        <dbReference type="ChEBI" id="CHEBI:58262"/>
        <dbReference type="ChEBI" id="CHEBI:58349"/>
        <dbReference type="EC" id="1.1.1.267"/>
    </reaction>
    <physiologicalReaction direction="right-to-left" evidence="8">
        <dbReference type="Rhea" id="RHEA:13719"/>
    </physiologicalReaction>
</comment>
<dbReference type="InterPro" id="IPR003821">
    <property type="entry name" value="DXP_reductoisomerase"/>
</dbReference>
<dbReference type="EC" id="1.1.1.267" evidence="9"/>
<feature type="binding site" evidence="9">
    <location>
        <position position="38"/>
    </location>
    <ligand>
        <name>NADPH</name>
        <dbReference type="ChEBI" id="CHEBI:57783"/>
    </ligand>
</feature>
<comment type="function">
    <text evidence="9">Catalyzes the NADPH-dependent rearrangement and reduction of 1-deoxy-D-xylulose-5-phosphate (DXP) to 2-C-methyl-D-erythritol 4-phosphate (MEP).</text>
</comment>
<proteinExistence type="inferred from homology"/>
<evidence type="ECO:0000256" key="5">
    <source>
        <dbReference type="ARBA" id="ARBA00023002"/>
    </source>
</evidence>
<dbReference type="InterPro" id="IPR036291">
    <property type="entry name" value="NAD(P)-bd_dom_sf"/>
</dbReference>
<dbReference type="PANTHER" id="PTHR30525:SF0">
    <property type="entry name" value="1-DEOXY-D-XYLULOSE 5-PHOSPHATE REDUCTOISOMERASE, CHLOROPLASTIC"/>
    <property type="match status" value="1"/>
</dbReference>
<feature type="binding site" evidence="9">
    <location>
        <position position="149"/>
    </location>
    <ligand>
        <name>Mn(2+)</name>
        <dbReference type="ChEBI" id="CHEBI:29035"/>
    </ligand>
</feature>
<keyword evidence="3 9" id="KW-0479">Metal-binding</keyword>
<keyword evidence="4 9" id="KW-0521">NADP</keyword>
<dbReference type="SUPFAM" id="SSF55347">
    <property type="entry name" value="Glyceraldehyde-3-phosphate dehydrogenase-like, C-terminal domain"/>
    <property type="match status" value="1"/>
</dbReference>
<evidence type="ECO:0000313" key="13">
    <source>
        <dbReference type="EMBL" id="ORJ59524.1"/>
    </source>
</evidence>
<feature type="binding site" evidence="9">
    <location>
        <position position="37"/>
    </location>
    <ligand>
        <name>NADPH</name>
        <dbReference type="ChEBI" id="CHEBI:57783"/>
    </ligand>
</feature>
<dbReference type="STRING" id="1969733.B5V00_09570"/>
<gene>
    <name evidence="9" type="primary">dxr</name>
    <name evidence="13" type="ORF">B5V00_09570</name>
</gene>
<dbReference type="GO" id="GO:0030145">
    <property type="term" value="F:manganese ion binding"/>
    <property type="evidence" value="ECO:0007669"/>
    <property type="project" value="TreeGrafter"/>
</dbReference>
<evidence type="ECO:0000256" key="3">
    <source>
        <dbReference type="ARBA" id="ARBA00022723"/>
    </source>
</evidence>
<dbReference type="AlphaFoldDB" id="A0A1X0Y377"/>
<evidence type="ECO:0000256" key="9">
    <source>
        <dbReference type="HAMAP-Rule" id="MF_00183"/>
    </source>
</evidence>
<feature type="binding site" evidence="9">
    <location>
        <position position="13"/>
    </location>
    <ligand>
        <name>NADPH</name>
        <dbReference type="ChEBI" id="CHEBI:57783"/>
    </ligand>
</feature>
<feature type="binding site" evidence="9">
    <location>
        <position position="220"/>
    </location>
    <ligand>
        <name>Mn(2+)</name>
        <dbReference type="ChEBI" id="CHEBI:29035"/>
    </ligand>
</feature>
<keyword evidence="13" id="KW-0413">Isomerase</keyword>
<feature type="binding site" evidence="9">
    <location>
        <position position="151"/>
    </location>
    <ligand>
        <name>Mn(2+)</name>
        <dbReference type="ChEBI" id="CHEBI:29035"/>
    </ligand>
</feature>
<dbReference type="SUPFAM" id="SSF69055">
    <property type="entry name" value="1-deoxy-D-xylulose-5-phosphate reductoisomerase, C-terminal domain"/>
    <property type="match status" value="1"/>
</dbReference>
<feature type="domain" description="DXP reductoisomerase C-terminal" evidence="12">
    <location>
        <begin position="260"/>
        <end position="376"/>
    </location>
</feature>
<dbReference type="InterPro" id="IPR026877">
    <property type="entry name" value="DXPR_C"/>
</dbReference>
<dbReference type="PROSITE" id="PS51257">
    <property type="entry name" value="PROKAR_LIPOPROTEIN"/>
    <property type="match status" value="1"/>
</dbReference>
<name>A0A1X0Y377_9BACT</name>
<feature type="binding site" evidence="9">
    <location>
        <position position="124"/>
    </location>
    <ligand>
        <name>1-deoxy-D-xylulose 5-phosphate</name>
        <dbReference type="ChEBI" id="CHEBI:57792"/>
    </ligand>
</feature>
<dbReference type="Pfam" id="PF08436">
    <property type="entry name" value="DXP_redisom_C"/>
    <property type="match status" value="1"/>
</dbReference>
<evidence type="ECO:0000259" key="11">
    <source>
        <dbReference type="Pfam" id="PF08436"/>
    </source>
</evidence>
<accession>A0A1X0Y377</accession>
<evidence type="ECO:0000313" key="14">
    <source>
        <dbReference type="Proteomes" id="UP000193136"/>
    </source>
</evidence>
<feature type="binding site" evidence="9">
    <location>
        <position position="150"/>
    </location>
    <ligand>
        <name>1-deoxy-D-xylulose 5-phosphate</name>
        <dbReference type="ChEBI" id="CHEBI:57792"/>
    </ligand>
</feature>
<comment type="caution">
    <text evidence="13">The sequence shown here is derived from an EMBL/GenBank/DDBJ whole genome shotgun (WGS) entry which is preliminary data.</text>
</comment>
<organism evidence="13 14">
    <name type="scientific">Geothermobacter hydrogeniphilus</name>
    <dbReference type="NCBI Taxonomy" id="1969733"/>
    <lineage>
        <taxon>Bacteria</taxon>
        <taxon>Pseudomonadati</taxon>
        <taxon>Thermodesulfobacteriota</taxon>
        <taxon>Desulfuromonadia</taxon>
        <taxon>Desulfuromonadales</taxon>
        <taxon>Geothermobacteraceae</taxon>
        <taxon>Geothermobacter</taxon>
    </lineage>
</organism>
<keyword evidence="7 9" id="KW-0414">Isoprene biosynthesis</keyword>
<reference evidence="13 14" key="1">
    <citation type="submission" date="2017-03" db="EMBL/GenBank/DDBJ databases">
        <title>Genome sequence of Geothermobacter sp. EPR-M, Deep-Sea Iron Reducer.</title>
        <authorList>
            <person name="Tully B."/>
            <person name="Savalia P."/>
            <person name="Abuyen K."/>
            <person name="Baughan C."/>
            <person name="Romero E."/>
            <person name="Ronkowski C."/>
            <person name="Torres B."/>
            <person name="Tremblay J."/>
            <person name="Trujillo A."/>
            <person name="Tyler M."/>
            <person name="Perez-Rodriguez I."/>
            <person name="Amend J."/>
        </authorList>
    </citation>
    <scope>NUCLEOTIDE SEQUENCE [LARGE SCALE GENOMIC DNA]</scope>
    <source>
        <strain evidence="13 14">EPR-M</strain>
    </source>
</reference>
<keyword evidence="6 9" id="KW-0464">Manganese</keyword>
<evidence type="ECO:0000256" key="4">
    <source>
        <dbReference type="ARBA" id="ARBA00022857"/>
    </source>
</evidence>
<keyword evidence="5 9" id="KW-0560">Oxidoreductase</keyword>
<comment type="pathway">
    <text evidence="1 9">Isoprenoid biosynthesis; isopentenyl diphosphate biosynthesis via DXP pathway; isopentenyl diphosphate from 1-deoxy-D-xylulose 5-phosphate: step 1/6.</text>
</comment>
<protein>
    <recommendedName>
        <fullName evidence="9">1-deoxy-D-xylulose 5-phosphate reductoisomerase</fullName>
        <shortName evidence="9">DXP reductoisomerase</shortName>
        <ecNumber evidence="9">1.1.1.267</ecNumber>
    </recommendedName>
    <alternativeName>
        <fullName evidence="9">1-deoxyxylulose-5-phosphate reductoisomerase</fullName>
    </alternativeName>
    <alternativeName>
        <fullName evidence="9">2-C-methyl-D-erythritol 4-phosphate synthase</fullName>
    </alternativeName>
</protein>
<dbReference type="NCBIfam" id="NF009114">
    <property type="entry name" value="PRK12464.1"/>
    <property type="match status" value="1"/>
</dbReference>
<feature type="binding site" evidence="9">
    <location>
        <position position="175"/>
    </location>
    <ligand>
        <name>1-deoxy-D-xylulose 5-phosphate</name>
        <dbReference type="ChEBI" id="CHEBI:57792"/>
    </ligand>
</feature>
<evidence type="ECO:0000259" key="10">
    <source>
        <dbReference type="Pfam" id="PF02670"/>
    </source>
</evidence>
<feature type="binding site" evidence="9">
    <location>
        <position position="198"/>
    </location>
    <ligand>
        <name>1-deoxy-D-xylulose 5-phosphate</name>
        <dbReference type="ChEBI" id="CHEBI:57792"/>
    </ligand>
</feature>
<feature type="binding site" evidence="9">
    <location>
        <position position="216"/>
    </location>
    <ligand>
        <name>1-deoxy-D-xylulose 5-phosphate</name>
        <dbReference type="ChEBI" id="CHEBI:57792"/>
    </ligand>
</feature>
<dbReference type="InterPro" id="IPR013512">
    <property type="entry name" value="DXP_reductoisomerase_N"/>
</dbReference>
<dbReference type="Gene3D" id="3.40.50.720">
    <property type="entry name" value="NAD(P)-binding Rossmann-like Domain"/>
    <property type="match status" value="1"/>
</dbReference>
<keyword evidence="14" id="KW-1185">Reference proteome</keyword>
<dbReference type="SUPFAM" id="SSF51735">
    <property type="entry name" value="NAD(P)-binding Rossmann-fold domains"/>
    <property type="match status" value="1"/>
</dbReference>
<dbReference type="Pfam" id="PF02670">
    <property type="entry name" value="DXP_reductoisom"/>
    <property type="match status" value="1"/>
</dbReference>
<dbReference type="Pfam" id="PF13288">
    <property type="entry name" value="DXPR_C"/>
    <property type="match status" value="1"/>
</dbReference>
<comment type="cofactor">
    <cofactor evidence="9">
        <name>Mg(2+)</name>
        <dbReference type="ChEBI" id="CHEBI:18420"/>
    </cofactor>
    <cofactor evidence="9">
        <name>Mn(2+)</name>
        <dbReference type="ChEBI" id="CHEBI:29035"/>
    </cofactor>
</comment>
<dbReference type="NCBIfam" id="TIGR00243">
    <property type="entry name" value="Dxr"/>
    <property type="match status" value="1"/>
</dbReference>
<dbReference type="InterPro" id="IPR036169">
    <property type="entry name" value="DXPR_C_sf"/>
</dbReference>
<dbReference type="InterPro" id="IPR013644">
    <property type="entry name" value="DXP_reductoisomerase_C"/>
</dbReference>
<evidence type="ECO:0000256" key="7">
    <source>
        <dbReference type="ARBA" id="ARBA00023229"/>
    </source>
</evidence>
<dbReference type="PIRSF" id="PIRSF006205">
    <property type="entry name" value="Dxp_reductismrs"/>
    <property type="match status" value="1"/>
</dbReference>